<dbReference type="RefSeq" id="WP_009195107.1">
    <property type="nucleotide sequence ID" value="NZ_AODQ01000033.1"/>
</dbReference>
<dbReference type="InterPro" id="IPR025970">
    <property type="entry name" value="SusE"/>
</dbReference>
<dbReference type="STRING" id="1279009.ADICEAN_01710"/>
<keyword evidence="3" id="KW-1185">Reference proteome</keyword>
<dbReference type="AlphaFoldDB" id="M7NXP2"/>
<evidence type="ECO:0000259" key="1">
    <source>
        <dbReference type="Pfam" id="PF14292"/>
    </source>
</evidence>
<evidence type="ECO:0000313" key="2">
    <source>
        <dbReference type="EMBL" id="EMR03164.1"/>
    </source>
</evidence>
<feature type="domain" description="SusE outer membrane protein" evidence="1">
    <location>
        <begin position="40"/>
        <end position="134"/>
    </location>
</feature>
<sequence length="577" mass="62080">MKKIHLFTCLLIMLSVVWSCEEKDNLDPIGNWDLSMAQPTSPAANAVLVLDEDNPTAPLRFEWGPATSSKNYGIRYSLVLVEAGSADLSAPIYRVSSGTNGRDLFATPTARQIDQALSIAGYEAGSTVDLQWGVVARSLDKETVSFQPISITRFLTESAPLDLYLSGPATEQGSTLANAIPMKAFTDPDGNPTSVFEVYTSLKAGETFHFYSQPSEQSLQYGGTNGQLQKDGAGITAPAAGTYRITVDFNTNTYNLLKIDKWSVVGGNIQGGWGGDAPLQYQGNGVWKGTVDLTEPSGFVFRANGDWAYLLKRIKGTTNQLVMESQAGTQGIQFEDIPSTGVGPHVFTLTLSGDEYTYSIEEYTGGGGPAETPEQLFLLAGGEVVAELTKNGDRFTSGRHLALQAGQSYSLNSASDGSGTSYALEGSLGQTDTPNADKVEGSLPFGTGSGAMAVARDQAYRLTVDFASESVSWMYYNIKLFHWDEVGGGWDGRSELLMTYEHPYTFRLSGAQLTAGYHSKFFSPWDVQFGADSPTALSGTMTNGGDNITNITESGLYDVTIEVANDYSIGTYEFVKQ</sequence>
<reference evidence="2 3" key="1">
    <citation type="journal article" date="2013" name="Genome Announc.">
        <title>Draft Genome Sequence of Cesiribacter andamanensis Strain AMV16T, Isolated from a Soil Sample from a Mud Volcano in the Andaman Islands, India.</title>
        <authorList>
            <person name="Shivaji S."/>
            <person name="Ara S."/>
            <person name="Begum Z."/>
            <person name="Srinivas T.N."/>
            <person name="Singh A."/>
            <person name="Kumar Pinnaka A."/>
        </authorList>
    </citation>
    <scope>NUCLEOTIDE SEQUENCE [LARGE SCALE GENOMIC DNA]</scope>
    <source>
        <strain evidence="2 3">AMV16</strain>
    </source>
</reference>
<accession>M7NXP2</accession>
<dbReference type="eggNOG" id="ENOG502Z9KG">
    <property type="taxonomic scope" value="Bacteria"/>
</dbReference>
<comment type="caution">
    <text evidence="2">The sequence shown here is derived from an EMBL/GenBank/DDBJ whole genome shotgun (WGS) entry which is preliminary data.</text>
</comment>
<organism evidence="2 3">
    <name type="scientific">Cesiribacter andamanensis AMV16</name>
    <dbReference type="NCBI Taxonomy" id="1279009"/>
    <lineage>
        <taxon>Bacteria</taxon>
        <taxon>Pseudomonadati</taxon>
        <taxon>Bacteroidota</taxon>
        <taxon>Cytophagia</taxon>
        <taxon>Cytophagales</taxon>
        <taxon>Cesiribacteraceae</taxon>
        <taxon>Cesiribacter</taxon>
    </lineage>
</organism>
<evidence type="ECO:0000313" key="3">
    <source>
        <dbReference type="Proteomes" id="UP000011910"/>
    </source>
</evidence>
<gene>
    <name evidence="2" type="ORF">ADICEAN_01710</name>
</gene>
<dbReference type="Gene3D" id="2.60.40.3620">
    <property type="match status" value="2"/>
</dbReference>
<protein>
    <recommendedName>
        <fullName evidence="1">SusE outer membrane protein domain-containing protein</fullName>
    </recommendedName>
</protein>
<dbReference type="EMBL" id="AODQ01000033">
    <property type="protein sequence ID" value="EMR03164.1"/>
    <property type="molecule type" value="Genomic_DNA"/>
</dbReference>
<proteinExistence type="predicted"/>
<name>M7NXP2_9BACT</name>
<dbReference type="Proteomes" id="UP000011910">
    <property type="component" value="Unassembled WGS sequence"/>
</dbReference>
<dbReference type="Pfam" id="PF14292">
    <property type="entry name" value="SusE"/>
    <property type="match status" value="1"/>
</dbReference>
<dbReference type="OrthoDB" id="975117at2"/>